<proteinExistence type="predicted"/>
<dbReference type="GO" id="GO:0008270">
    <property type="term" value="F:zinc ion binding"/>
    <property type="evidence" value="ECO:0007669"/>
    <property type="project" value="InterPro"/>
</dbReference>
<dbReference type="Gene3D" id="6.10.220.10">
    <property type="match status" value="1"/>
</dbReference>
<dbReference type="AlphaFoldDB" id="A0A388K7B3"/>
<feature type="region of interest" description="Disordered" evidence="2">
    <location>
        <begin position="248"/>
        <end position="346"/>
    </location>
</feature>
<dbReference type="Proteomes" id="UP000265515">
    <property type="component" value="Unassembled WGS sequence"/>
</dbReference>
<feature type="compositionally biased region" description="Basic and acidic residues" evidence="2">
    <location>
        <begin position="265"/>
        <end position="290"/>
    </location>
</feature>
<name>A0A388K7B3_CHABU</name>
<dbReference type="Gramene" id="GBG65921">
    <property type="protein sequence ID" value="GBG65921"/>
    <property type="gene ID" value="CBR_g54214"/>
</dbReference>
<comment type="caution">
    <text evidence="3">The sequence shown here is derived from an EMBL/GenBank/DDBJ whole genome shotgun (WGS) entry which is preliminary data.</text>
</comment>
<keyword evidence="4" id="KW-1185">Reference proteome</keyword>
<accession>A0A388K7B3</accession>
<evidence type="ECO:0000313" key="3">
    <source>
        <dbReference type="EMBL" id="GBG65921.1"/>
    </source>
</evidence>
<evidence type="ECO:0008006" key="5">
    <source>
        <dbReference type="Google" id="ProtNLM"/>
    </source>
</evidence>
<dbReference type="InterPro" id="IPR036875">
    <property type="entry name" value="Znf_CCHC_sf"/>
</dbReference>
<feature type="coiled-coil region" evidence="1">
    <location>
        <begin position="109"/>
        <end position="160"/>
    </location>
</feature>
<feature type="compositionally biased region" description="Polar residues" evidence="2">
    <location>
        <begin position="317"/>
        <end position="331"/>
    </location>
</feature>
<dbReference type="GO" id="GO:0003676">
    <property type="term" value="F:nucleic acid binding"/>
    <property type="evidence" value="ECO:0007669"/>
    <property type="project" value="InterPro"/>
</dbReference>
<evidence type="ECO:0000256" key="2">
    <source>
        <dbReference type="SAM" id="MobiDB-lite"/>
    </source>
</evidence>
<dbReference type="EMBL" id="BFEA01000067">
    <property type="protein sequence ID" value="GBG65921.1"/>
    <property type="molecule type" value="Genomic_DNA"/>
</dbReference>
<keyword evidence="1" id="KW-0175">Coiled coil</keyword>
<gene>
    <name evidence="3" type="ORF">CBR_g54214</name>
</gene>
<organism evidence="3 4">
    <name type="scientific">Chara braunii</name>
    <name type="common">Braun's stonewort</name>
    <dbReference type="NCBI Taxonomy" id="69332"/>
    <lineage>
        <taxon>Eukaryota</taxon>
        <taxon>Viridiplantae</taxon>
        <taxon>Streptophyta</taxon>
        <taxon>Charophyceae</taxon>
        <taxon>Charales</taxon>
        <taxon>Characeae</taxon>
        <taxon>Chara</taxon>
    </lineage>
</organism>
<evidence type="ECO:0000256" key="1">
    <source>
        <dbReference type="SAM" id="Coils"/>
    </source>
</evidence>
<sequence>MLQDDDLPVNSTWEVRFEIMFLSELVVSTKHPSNFQKMMGFHEMLDEKCTRLFEEYAEVARKLGKMEGGDGMREIGEDLDTVGKGLQSELKENTELFTQRFLDYIPGLLKEMSRLRKNEEERNAQVTKLTEDLEGMRKEVEELKKGKEELQKQVSTLEVSLTQKGTELKDEVTKREKVEKKVESLCSEISVQGRDLDQEIVDRKEMGQVWEKRWEEILKGMNELKLSHQEEGNETTKVVEWQNEGGFEIRLAEGGKGTPQSKEGGGGKDEQTEVGKEGPSSKEPQEEPRVEGPPAAEEDKGERLGVPQQKGIKRSEQSGMESSEGVGSQAESLGRPLTKRPRHNKGRHGCFFCTKEGHFRDGCTILTEYIRKGMVSFDSKGRLVASNGQVIPKTPKGDRVELHRMLGLTITFSG</sequence>
<reference evidence="3 4" key="1">
    <citation type="journal article" date="2018" name="Cell">
        <title>The Chara Genome: Secondary Complexity and Implications for Plant Terrestrialization.</title>
        <authorList>
            <person name="Nishiyama T."/>
            <person name="Sakayama H."/>
            <person name="Vries J.D."/>
            <person name="Buschmann H."/>
            <person name="Saint-Marcoux D."/>
            <person name="Ullrich K.K."/>
            <person name="Haas F.B."/>
            <person name="Vanderstraeten L."/>
            <person name="Becker D."/>
            <person name="Lang D."/>
            <person name="Vosolsobe S."/>
            <person name="Rombauts S."/>
            <person name="Wilhelmsson P.K.I."/>
            <person name="Janitza P."/>
            <person name="Kern R."/>
            <person name="Heyl A."/>
            <person name="Rumpler F."/>
            <person name="Villalobos L.I.A.C."/>
            <person name="Clay J.M."/>
            <person name="Skokan R."/>
            <person name="Toyoda A."/>
            <person name="Suzuki Y."/>
            <person name="Kagoshima H."/>
            <person name="Schijlen E."/>
            <person name="Tajeshwar N."/>
            <person name="Catarino B."/>
            <person name="Hetherington A.J."/>
            <person name="Saltykova A."/>
            <person name="Bonnot C."/>
            <person name="Breuninger H."/>
            <person name="Symeonidi A."/>
            <person name="Radhakrishnan G.V."/>
            <person name="Van Nieuwerburgh F."/>
            <person name="Deforce D."/>
            <person name="Chang C."/>
            <person name="Karol K.G."/>
            <person name="Hedrich R."/>
            <person name="Ulvskov P."/>
            <person name="Glockner G."/>
            <person name="Delwiche C.F."/>
            <person name="Petrasek J."/>
            <person name="Van de Peer Y."/>
            <person name="Friml J."/>
            <person name="Beilby M."/>
            <person name="Dolan L."/>
            <person name="Kohara Y."/>
            <person name="Sugano S."/>
            <person name="Fujiyama A."/>
            <person name="Delaux P.-M."/>
            <person name="Quint M."/>
            <person name="TheiBen G."/>
            <person name="Hagemann M."/>
            <person name="Harholt J."/>
            <person name="Dunand C."/>
            <person name="Zachgo S."/>
            <person name="Langdale J."/>
            <person name="Maumus F."/>
            <person name="Straeten D.V.D."/>
            <person name="Gould S.B."/>
            <person name="Rensing S.A."/>
        </authorList>
    </citation>
    <scope>NUCLEOTIDE SEQUENCE [LARGE SCALE GENOMIC DNA]</scope>
    <source>
        <strain evidence="3 4">S276</strain>
    </source>
</reference>
<evidence type="ECO:0000313" key="4">
    <source>
        <dbReference type="Proteomes" id="UP000265515"/>
    </source>
</evidence>
<dbReference type="SUPFAM" id="SSF57756">
    <property type="entry name" value="Retrovirus zinc finger-like domains"/>
    <property type="match status" value="1"/>
</dbReference>
<feature type="compositionally biased region" description="Basic residues" evidence="2">
    <location>
        <begin position="337"/>
        <end position="346"/>
    </location>
</feature>
<protein>
    <recommendedName>
        <fullName evidence="5">CCHC-type domain-containing protein</fullName>
    </recommendedName>
</protein>
<dbReference type="OrthoDB" id="2801991at2759"/>